<accession>A0A849BEP3</accession>
<name>A0A849BEP3_9ACTN</name>
<protein>
    <submittedName>
        <fullName evidence="1">Uncharacterized protein</fullName>
    </submittedName>
</protein>
<dbReference type="EMBL" id="JABEMA010000001">
    <property type="protein sequence ID" value="NNH21509.1"/>
    <property type="molecule type" value="Genomic_DNA"/>
</dbReference>
<proteinExistence type="predicted"/>
<organism evidence="1 2">
    <name type="scientific">Pseudokineococcus marinus</name>
    <dbReference type="NCBI Taxonomy" id="351215"/>
    <lineage>
        <taxon>Bacteria</taxon>
        <taxon>Bacillati</taxon>
        <taxon>Actinomycetota</taxon>
        <taxon>Actinomycetes</taxon>
        <taxon>Kineosporiales</taxon>
        <taxon>Kineosporiaceae</taxon>
        <taxon>Pseudokineococcus</taxon>
    </lineage>
</organism>
<gene>
    <name evidence="1" type="ORF">HLB09_00105</name>
</gene>
<comment type="caution">
    <text evidence="1">The sequence shown here is derived from an EMBL/GenBank/DDBJ whole genome shotgun (WGS) entry which is preliminary data.</text>
</comment>
<dbReference type="Proteomes" id="UP000555552">
    <property type="component" value="Unassembled WGS sequence"/>
</dbReference>
<evidence type="ECO:0000313" key="2">
    <source>
        <dbReference type="Proteomes" id="UP000555552"/>
    </source>
</evidence>
<dbReference type="AlphaFoldDB" id="A0A849BEP3"/>
<keyword evidence="2" id="KW-1185">Reference proteome</keyword>
<evidence type="ECO:0000313" key="1">
    <source>
        <dbReference type="EMBL" id="NNH21509.1"/>
    </source>
</evidence>
<reference evidence="1 2" key="1">
    <citation type="submission" date="2020-05" db="EMBL/GenBank/DDBJ databases">
        <title>MicrobeNet Type strains.</title>
        <authorList>
            <person name="Nicholson A.C."/>
        </authorList>
    </citation>
    <scope>NUCLEOTIDE SEQUENCE [LARGE SCALE GENOMIC DNA]</scope>
    <source>
        <strain evidence="1 2">JCM 14547</strain>
    </source>
</reference>
<sequence length="155" mass="17589">MSTGAQVVRLGAWCDVDDFTWRKRTEGRLIATMDFDVHEYAVLDDDRRLTLRTDRGWGRALSVLGDRSTSRNPWDHLTEDDVRRSIFIAMMPDDLADDAEPDDAHPFGHLAQLLVDHGVHTTTQALRALPYDVELGPRLRAHFVHDAAPRFPATD</sequence>
<dbReference type="RefSeq" id="WP_171201379.1">
    <property type="nucleotide sequence ID" value="NZ_BAAANP010000012.1"/>
</dbReference>